<evidence type="ECO:0000313" key="2">
    <source>
        <dbReference type="Proteomes" id="UP000886501"/>
    </source>
</evidence>
<organism evidence="1 2">
    <name type="scientific">Thelephora ganbajun</name>
    <name type="common">Ganba fungus</name>
    <dbReference type="NCBI Taxonomy" id="370292"/>
    <lineage>
        <taxon>Eukaryota</taxon>
        <taxon>Fungi</taxon>
        <taxon>Dikarya</taxon>
        <taxon>Basidiomycota</taxon>
        <taxon>Agaricomycotina</taxon>
        <taxon>Agaricomycetes</taxon>
        <taxon>Thelephorales</taxon>
        <taxon>Thelephoraceae</taxon>
        <taxon>Thelephora</taxon>
    </lineage>
</organism>
<comment type="caution">
    <text evidence="1">The sequence shown here is derived from an EMBL/GenBank/DDBJ whole genome shotgun (WGS) entry which is preliminary data.</text>
</comment>
<sequence>MVMDVAALRSEIKAWERDFKADNGRDPTIQDIKDQPDVAEKYKLYKRLNKAKTQPSTPPKRGQKQLISKSQAVKTEPSVVSTNPFSPVKNKGSRVLRVEQTRPISNPFSTPRKEAQRELSPDPFPLIQPVASSSQVTLPPQPTSAVSRARKRLRGEPVSPSPVKPKRPRVIPSGGPIPFPERRPFDSDEEYAYSDDGFDNPSGPALFEETPRKDRSGSKYFTSLFNEDDRMTQPNFSPAITQSRSAPRKTAGPGFFTRTRSQSAGLSLSDEDDGNGSARTFPRAQVQTQPRTRQKLKPFDARVDRRANAFSISSRLTSSRGNNLLDQDSRALRSVSISATSGPKSNASTTPPTPDHGVSKLPPTSSAPTSDAEMDSDSDSIKGAKARGKNKEN</sequence>
<name>A0ACB6ZLP6_THEGA</name>
<evidence type="ECO:0000313" key="1">
    <source>
        <dbReference type="EMBL" id="KAF9650325.1"/>
    </source>
</evidence>
<dbReference type="Proteomes" id="UP000886501">
    <property type="component" value="Unassembled WGS sequence"/>
</dbReference>
<protein>
    <submittedName>
        <fullName evidence="1">Uncharacterized protein</fullName>
    </submittedName>
</protein>
<proteinExistence type="predicted"/>
<gene>
    <name evidence="1" type="ORF">BDM02DRAFT_1459970</name>
</gene>
<dbReference type="EMBL" id="MU117986">
    <property type="protein sequence ID" value="KAF9650325.1"/>
    <property type="molecule type" value="Genomic_DNA"/>
</dbReference>
<reference evidence="1" key="2">
    <citation type="journal article" date="2020" name="Nat. Commun.">
        <title>Large-scale genome sequencing of mycorrhizal fungi provides insights into the early evolution of symbiotic traits.</title>
        <authorList>
            <person name="Miyauchi S."/>
            <person name="Kiss E."/>
            <person name="Kuo A."/>
            <person name="Drula E."/>
            <person name="Kohler A."/>
            <person name="Sanchez-Garcia M."/>
            <person name="Morin E."/>
            <person name="Andreopoulos B."/>
            <person name="Barry K.W."/>
            <person name="Bonito G."/>
            <person name="Buee M."/>
            <person name="Carver A."/>
            <person name="Chen C."/>
            <person name="Cichocki N."/>
            <person name="Clum A."/>
            <person name="Culley D."/>
            <person name="Crous P.W."/>
            <person name="Fauchery L."/>
            <person name="Girlanda M."/>
            <person name="Hayes R.D."/>
            <person name="Keri Z."/>
            <person name="LaButti K."/>
            <person name="Lipzen A."/>
            <person name="Lombard V."/>
            <person name="Magnuson J."/>
            <person name="Maillard F."/>
            <person name="Murat C."/>
            <person name="Nolan M."/>
            <person name="Ohm R.A."/>
            <person name="Pangilinan J."/>
            <person name="Pereira M.F."/>
            <person name="Perotto S."/>
            <person name="Peter M."/>
            <person name="Pfister S."/>
            <person name="Riley R."/>
            <person name="Sitrit Y."/>
            <person name="Stielow J.B."/>
            <person name="Szollosi G."/>
            <person name="Zifcakova L."/>
            <person name="Stursova M."/>
            <person name="Spatafora J.W."/>
            <person name="Tedersoo L."/>
            <person name="Vaario L.M."/>
            <person name="Yamada A."/>
            <person name="Yan M."/>
            <person name="Wang P."/>
            <person name="Xu J."/>
            <person name="Bruns T."/>
            <person name="Baldrian P."/>
            <person name="Vilgalys R."/>
            <person name="Dunand C."/>
            <person name="Henrissat B."/>
            <person name="Grigoriev I.V."/>
            <person name="Hibbett D."/>
            <person name="Nagy L.G."/>
            <person name="Martin F.M."/>
        </authorList>
    </citation>
    <scope>NUCLEOTIDE SEQUENCE</scope>
    <source>
        <strain evidence="1">P2</strain>
    </source>
</reference>
<accession>A0ACB6ZLP6</accession>
<keyword evidence="2" id="KW-1185">Reference proteome</keyword>
<reference evidence="1" key="1">
    <citation type="submission" date="2019-10" db="EMBL/GenBank/DDBJ databases">
        <authorList>
            <consortium name="DOE Joint Genome Institute"/>
            <person name="Kuo A."/>
            <person name="Miyauchi S."/>
            <person name="Kiss E."/>
            <person name="Drula E."/>
            <person name="Kohler A."/>
            <person name="Sanchez-Garcia M."/>
            <person name="Andreopoulos B."/>
            <person name="Barry K.W."/>
            <person name="Bonito G."/>
            <person name="Buee M."/>
            <person name="Carver A."/>
            <person name="Chen C."/>
            <person name="Cichocki N."/>
            <person name="Clum A."/>
            <person name="Culley D."/>
            <person name="Crous P.W."/>
            <person name="Fauchery L."/>
            <person name="Girlanda M."/>
            <person name="Hayes R."/>
            <person name="Keri Z."/>
            <person name="Labutti K."/>
            <person name="Lipzen A."/>
            <person name="Lombard V."/>
            <person name="Magnuson J."/>
            <person name="Maillard F."/>
            <person name="Morin E."/>
            <person name="Murat C."/>
            <person name="Nolan M."/>
            <person name="Ohm R."/>
            <person name="Pangilinan J."/>
            <person name="Pereira M."/>
            <person name="Perotto S."/>
            <person name="Peter M."/>
            <person name="Riley R."/>
            <person name="Sitrit Y."/>
            <person name="Stielow B."/>
            <person name="Szollosi G."/>
            <person name="Zifcakova L."/>
            <person name="Stursova M."/>
            <person name="Spatafora J.W."/>
            <person name="Tedersoo L."/>
            <person name="Vaario L.-M."/>
            <person name="Yamada A."/>
            <person name="Yan M."/>
            <person name="Wang P."/>
            <person name="Xu J."/>
            <person name="Bruns T."/>
            <person name="Baldrian P."/>
            <person name="Vilgalys R."/>
            <person name="Henrissat B."/>
            <person name="Grigoriev I.V."/>
            <person name="Hibbett D."/>
            <person name="Nagy L.G."/>
            <person name="Martin F.M."/>
        </authorList>
    </citation>
    <scope>NUCLEOTIDE SEQUENCE</scope>
    <source>
        <strain evidence="1">P2</strain>
    </source>
</reference>